<dbReference type="STRING" id="83401.SAMN05421742_105124"/>
<feature type="domain" description="Peptidase M48" evidence="9">
    <location>
        <begin position="192"/>
        <end position="363"/>
    </location>
</feature>
<proteinExistence type="inferred from homology"/>
<dbReference type="Pfam" id="PF01435">
    <property type="entry name" value="Peptidase_M48"/>
    <property type="match status" value="1"/>
</dbReference>
<dbReference type="CDD" id="cd07332">
    <property type="entry name" value="M48C_Oma1_like"/>
    <property type="match status" value="1"/>
</dbReference>
<evidence type="ECO:0000259" key="9">
    <source>
        <dbReference type="Pfam" id="PF01435"/>
    </source>
</evidence>
<comment type="cofactor">
    <cofactor evidence="6">
        <name>Zn(2+)</name>
        <dbReference type="ChEBI" id="CHEBI:29105"/>
    </cofactor>
    <text evidence="6">Binds 1 zinc ion per subunit.</text>
</comment>
<dbReference type="Proteomes" id="UP000217076">
    <property type="component" value="Unassembled WGS sequence"/>
</dbReference>
<feature type="region of interest" description="Disordered" evidence="7">
    <location>
        <begin position="1"/>
        <end position="21"/>
    </location>
</feature>
<keyword evidence="3 6" id="KW-0378">Hydrolase</keyword>
<evidence type="ECO:0000313" key="10">
    <source>
        <dbReference type="EMBL" id="SDH25049.1"/>
    </source>
</evidence>
<evidence type="ECO:0000256" key="7">
    <source>
        <dbReference type="SAM" id="MobiDB-lite"/>
    </source>
</evidence>
<protein>
    <submittedName>
        <fullName evidence="10">Peptidase family M48</fullName>
    </submittedName>
</protein>
<keyword evidence="1 6" id="KW-0645">Protease</keyword>
<dbReference type="PANTHER" id="PTHR22726">
    <property type="entry name" value="METALLOENDOPEPTIDASE OMA1"/>
    <property type="match status" value="1"/>
</dbReference>
<dbReference type="GO" id="GO:0051603">
    <property type="term" value="P:proteolysis involved in protein catabolic process"/>
    <property type="evidence" value="ECO:0007669"/>
    <property type="project" value="TreeGrafter"/>
</dbReference>
<keyword evidence="2" id="KW-0479">Metal-binding</keyword>
<evidence type="ECO:0000256" key="4">
    <source>
        <dbReference type="ARBA" id="ARBA00022833"/>
    </source>
</evidence>
<keyword evidence="8" id="KW-0812">Transmembrane</keyword>
<keyword evidence="4 6" id="KW-0862">Zinc</keyword>
<name>A0A1G8AVQ5_9PROT</name>
<evidence type="ECO:0000256" key="6">
    <source>
        <dbReference type="RuleBase" id="RU003983"/>
    </source>
</evidence>
<evidence type="ECO:0000256" key="8">
    <source>
        <dbReference type="SAM" id="Phobius"/>
    </source>
</evidence>
<feature type="transmembrane region" description="Helical" evidence="8">
    <location>
        <begin position="128"/>
        <end position="155"/>
    </location>
</feature>
<keyword evidence="8" id="KW-0472">Membrane</keyword>
<organism evidence="10 11">
    <name type="scientific">Roseospirillum parvum</name>
    <dbReference type="NCBI Taxonomy" id="83401"/>
    <lineage>
        <taxon>Bacteria</taxon>
        <taxon>Pseudomonadati</taxon>
        <taxon>Pseudomonadota</taxon>
        <taxon>Alphaproteobacteria</taxon>
        <taxon>Rhodospirillales</taxon>
        <taxon>Rhodospirillaceae</taxon>
        <taxon>Roseospirillum</taxon>
    </lineage>
</organism>
<reference evidence="11" key="1">
    <citation type="submission" date="2016-10" db="EMBL/GenBank/DDBJ databases">
        <authorList>
            <person name="Varghese N."/>
            <person name="Submissions S."/>
        </authorList>
    </citation>
    <scope>NUCLEOTIDE SEQUENCE [LARGE SCALE GENOMIC DNA]</scope>
    <source>
        <strain evidence="11">930I</strain>
    </source>
</reference>
<dbReference type="GO" id="GO:0046872">
    <property type="term" value="F:metal ion binding"/>
    <property type="evidence" value="ECO:0007669"/>
    <property type="project" value="UniProtKB-KW"/>
</dbReference>
<keyword evidence="8" id="KW-1133">Transmembrane helix</keyword>
<dbReference type="InterPro" id="IPR001915">
    <property type="entry name" value="Peptidase_M48"/>
</dbReference>
<sequence>MMPASGPPRPPQPEPSRQPLDDAPQAAFHMARWVRSASPGETPVPVALMIDPRAGQLLLLDVEGRALDRWSLPRLALPGGRPPPGGSLTLTSAERPGQRLHTLDDSLLAPLWLYARHVFTPASNRKPWFWLAGVGGGLAALLALALLVATVFLPWAGHQVADYVPAEWERAWGETMAGELGTTCRSRRGHAALARLTSRIAGDLDLRHPITVRVIDDPTVNALALPGGQIVLFRGLLEAAPEGTSGADQVAGVLAHEIGHLRHGHVTQMLVSRSLVGVVIGLATGGDPGMISQGAGWLLEQSYSRQAEREADATALDLLTRAAIDPAGLAAFLETVAENETVTLPAFLSSHPDSLKRAQAIRAHPAPPASGPALPAGEWADLRAICQ</sequence>
<dbReference type="PANTHER" id="PTHR22726:SF1">
    <property type="entry name" value="METALLOENDOPEPTIDASE OMA1, MITOCHONDRIAL"/>
    <property type="match status" value="1"/>
</dbReference>
<dbReference type="GO" id="GO:0004222">
    <property type="term" value="F:metalloendopeptidase activity"/>
    <property type="evidence" value="ECO:0007669"/>
    <property type="project" value="InterPro"/>
</dbReference>
<keyword evidence="11" id="KW-1185">Reference proteome</keyword>
<dbReference type="AlphaFoldDB" id="A0A1G8AVQ5"/>
<dbReference type="GO" id="GO:0016020">
    <property type="term" value="C:membrane"/>
    <property type="evidence" value="ECO:0007669"/>
    <property type="project" value="TreeGrafter"/>
</dbReference>
<evidence type="ECO:0000256" key="1">
    <source>
        <dbReference type="ARBA" id="ARBA00022670"/>
    </source>
</evidence>
<dbReference type="InterPro" id="IPR051156">
    <property type="entry name" value="Mito/Outer_Membr_Metalloprot"/>
</dbReference>
<keyword evidence="5 6" id="KW-0482">Metalloprotease</keyword>
<evidence type="ECO:0000256" key="3">
    <source>
        <dbReference type="ARBA" id="ARBA00022801"/>
    </source>
</evidence>
<dbReference type="OrthoDB" id="9810445at2"/>
<comment type="similarity">
    <text evidence="6">Belongs to the peptidase M48 family.</text>
</comment>
<gene>
    <name evidence="10" type="ORF">SAMN05421742_105124</name>
</gene>
<accession>A0A1G8AVQ5</accession>
<dbReference type="EMBL" id="FNCV01000005">
    <property type="protein sequence ID" value="SDH25049.1"/>
    <property type="molecule type" value="Genomic_DNA"/>
</dbReference>
<dbReference type="RefSeq" id="WP_092618713.1">
    <property type="nucleotide sequence ID" value="NZ_FNCV01000005.1"/>
</dbReference>
<evidence type="ECO:0000256" key="5">
    <source>
        <dbReference type="ARBA" id="ARBA00023049"/>
    </source>
</evidence>
<evidence type="ECO:0000313" key="11">
    <source>
        <dbReference type="Proteomes" id="UP000217076"/>
    </source>
</evidence>
<evidence type="ECO:0000256" key="2">
    <source>
        <dbReference type="ARBA" id="ARBA00022723"/>
    </source>
</evidence>
<feature type="compositionally biased region" description="Pro residues" evidence="7">
    <location>
        <begin position="1"/>
        <end position="16"/>
    </location>
</feature>
<dbReference type="Gene3D" id="3.30.2010.10">
    <property type="entry name" value="Metalloproteases ('zincins'), catalytic domain"/>
    <property type="match status" value="1"/>
</dbReference>